<protein>
    <recommendedName>
        <fullName evidence="4">DUF4391 domain-containing protein</fullName>
    </recommendedName>
</protein>
<dbReference type="InterPro" id="IPR025503">
    <property type="entry name" value="DUF4391"/>
</dbReference>
<dbReference type="GeneID" id="98300212"/>
<dbReference type="AlphaFoldDB" id="A0A087CFV4"/>
<reference evidence="2 3" key="1">
    <citation type="submission" date="2014-03" db="EMBL/GenBank/DDBJ databases">
        <title>Genomics of Bifidobacteria.</title>
        <authorList>
            <person name="Ventura M."/>
            <person name="Milani C."/>
            <person name="Lugli G.A."/>
        </authorList>
    </citation>
    <scope>NUCLEOTIDE SEQUENCE [LARGE SCALE GENOMIC DNA]</scope>
    <source>
        <strain evidence="2 3">LMG 21775</strain>
    </source>
</reference>
<organism evidence="2 3">
    <name type="scientific">Bifidobacterium psychraerophilum</name>
    <dbReference type="NCBI Taxonomy" id="218140"/>
    <lineage>
        <taxon>Bacteria</taxon>
        <taxon>Bacillati</taxon>
        <taxon>Actinomycetota</taxon>
        <taxon>Actinomycetes</taxon>
        <taxon>Bifidobacteriales</taxon>
        <taxon>Bifidobacteriaceae</taxon>
        <taxon>Bifidobacterium</taxon>
    </lineage>
</organism>
<proteinExistence type="predicted"/>
<dbReference type="OrthoDB" id="3237262at2"/>
<keyword evidence="1" id="KW-0732">Signal</keyword>
<evidence type="ECO:0008006" key="4">
    <source>
        <dbReference type="Google" id="ProtNLM"/>
    </source>
</evidence>
<comment type="caution">
    <text evidence="2">The sequence shown here is derived from an EMBL/GenBank/DDBJ whole genome shotgun (WGS) entry which is preliminary data.</text>
</comment>
<name>A0A087CFV4_9BIFI</name>
<dbReference type="RefSeq" id="WP_033494711.1">
    <property type="nucleotide sequence ID" value="NZ_BAABVZ010000005.1"/>
</dbReference>
<evidence type="ECO:0000313" key="2">
    <source>
        <dbReference type="EMBL" id="KFI82154.1"/>
    </source>
</evidence>
<dbReference type="eggNOG" id="ENOG502ZJU4">
    <property type="taxonomic scope" value="Bacteria"/>
</dbReference>
<sequence>MAVAACASVSALSLGLPVQAAMPEGKGALPKQMFYAKAPLSSGLKQRFANDITEITVLGVLNASSTGIPSEGRLKEVLIIGVLLNGLTIPLEALEHIAKLRPSGILFVCVRAKEGVEECALAVRRARPGRAGHVQHNTVFVGEWQPAKTTTLTLGGGSIEQLWEGLNAQAILNSTNPENLDLRIARRENIAELKAADAKLTKDHARAKHPSQRNEIYAKLHKVRTQLAQLEQDD</sequence>
<keyword evidence="3" id="KW-1185">Reference proteome</keyword>
<dbReference type="Pfam" id="PF14335">
    <property type="entry name" value="DUF4391"/>
    <property type="match status" value="1"/>
</dbReference>
<dbReference type="EMBL" id="JGZI01000009">
    <property type="protein sequence ID" value="KFI82154.1"/>
    <property type="molecule type" value="Genomic_DNA"/>
</dbReference>
<feature type="signal peptide" evidence="1">
    <location>
        <begin position="1"/>
        <end position="20"/>
    </location>
</feature>
<dbReference type="STRING" id="218140.BPSY_1003"/>
<accession>A0A087CFV4</accession>
<evidence type="ECO:0000256" key="1">
    <source>
        <dbReference type="SAM" id="SignalP"/>
    </source>
</evidence>
<evidence type="ECO:0000313" key="3">
    <source>
        <dbReference type="Proteomes" id="UP000029050"/>
    </source>
</evidence>
<gene>
    <name evidence="2" type="ORF">BPSY_1003</name>
</gene>
<feature type="chain" id="PRO_5001819420" description="DUF4391 domain-containing protein" evidence="1">
    <location>
        <begin position="21"/>
        <end position="234"/>
    </location>
</feature>
<dbReference type="Proteomes" id="UP000029050">
    <property type="component" value="Unassembled WGS sequence"/>
</dbReference>